<reference evidence="1 2" key="1">
    <citation type="journal article" date="2020" name="Phytopathology">
        <title>Genome Sequence Resources of Colletotrichum truncatum, C. plurivorum, C. musicola, and C. sojae: Four Species Pathogenic to Soybean (Glycine max).</title>
        <authorList>
            <person name="Rogerio F."/>
            <person name="Boufleur T.R."/>
            <person name="Ciampi-Guillardi M."/>
            <person name="Sukno S.A."/>
            <person name="Thon M.R."/>
            <person name="Massola Junior N.S."/>
            <person name="Baroncelli R."/>
        </authorList>
    </citation>
    <scope>NUCLEOTIDE SEQUENCE [LARGE SCALE GENOMIC DNA]</scope>
    <source>
        <strain evidence="1 2">CMES1059</strain>
    </source>
</reference>
<evidence type="ECO:0000313" key="1">
    <source>
        <dbReference type="EMBL" id="KAL0935063.1"/>
    </source>
</evidence>
<evidence type="ECO:0000313" key="2">
    <source>
        <dbReference type="Proteomes" id="UP000805649"/>
    </source>
</evidence>
<comment type="caution">
    <text evidence="1">The sequence shown here is derived from an EMBL/GenBank/DDBJ whole genome shotgun (WGS) entry which is preliminary data.</text>
</comment>
<organism evidence="1 2">
    <name type="scientific">Colletotrichum truncatum</name>
    <name type="common">Anthracnose fungus</name>
    <name type="synonym">Colletotrichum capsici</name>
    <dbReference type="NCBI Taxonomy" id="5467"/>
    <lineage>
        <taxon>Eukaryota</taxon>
        <taxon>Fungi</taxon>
        <taxon>Dikarya</taxon>
        <taxon>Ascomycota</taxon>
        <taxon>Pezizomycotina</taxon>
        <taxon>Sordariomycetes</taxon>
        <taxon>Hypocreomycetidae</taxon>
        <taxon>Glomerellales</taxon>
        <taxon>Glomerellaceae</taxon>
        <taxon>Colletotrichum</taxon>
        <taxon>Colletotrichum truncatum species complex</taxon>
    </lineage>
</organism>
<protein>
    <submittedName>
        <fullName evidence="1">Chromo domain-containing protein</fullName>
    </submittedName>
</protein>
<keyword evidence="2" id="KW-1185">Reference proteome</keyword>
<sequence>MSVPKVFKGREIEMTQDQFASEKASFAVTQDEDEEDIPFIKSDITSSGGVRSFDTSEGKRKRGRPSKNSCLGAKRLKQPIFYTHVEAPEDPNPSDMEPVKDESSTEDGALRSSPETFAQKNRKNGKMQKSTQAVVLSLETAPVASMGPDIPQSRDFRSSPETKENNDSSSEDENDLSVLC</sequence>
<proteinExistence type="predicted"/>
<accession>A0ACC3YSZ3</accession>
<gene>
    <name evidence="1" type="ORF">CTRU02_209654</name>
</gene>
<dbReference type="Proteomes" id="UP000805649">
    <property type="component" value="Unassembled WGS sequence"/>
</dbReference>
<dbReference type="EMBL" id="VUJX02000006">
    <property type="protein sequence ID" value="KAL0935063.1"/>
    <property type="molecule type" value="Genomic_DNA"/>
</dbReference>
<name>A0ACC3YSZ3_COLTU</name>